<dbReference type="OrthoDB" id="7492076at2759"/>
<organism evidence="2 3">
    <name type="scientific">Helicoverpa armigera</name>
    <name type="common">Cotton bollworm</name>
    <name type="synonym">Heliothis armigera</name>
    <dbReference type="NCBI Taxonomy" id="29058"/>
    <lineage>
        <taxon>Eukaryota</taxon>
        <taxon>Metazoa</taxon>
        <taxon>Ecdysozoa</taxon>
        <taxon>Arthropoda</taxon>
        <taxon>Hexapoda</taxon>
        <taxon>Insecta</taxon>
        <taxon>Pterygota</taxon>
        <taxon>Neoptera</taxon>
        <taxon>Endopterygota</taxon>
        <taxon>Lepidoptera</taxon>
        <taxon>Glossata</taxon>
        <taxon>Ditrysia</taxon>
        <taxon>Noctuoidea</taxon>
        <taxon>Noctuidae</taxon>
        <taxon>Heliothinae</taxon>
        <taxon>Helicoverpa</taxon>
    </lineage>
</organism>
<accession>A0A2W1BJL3</accession>
<evidence type="ECO:0000256" key="1">
    <source>
        <dbReference type="SAM" id="MobiDB-lite"/>
    </source>
</evidence>
<evidence type="ECO:0000313" key="2">
    <source>
        <dbReference type="EMBL" id="PZC73016.1"/>
    </source>
</evidence>
<reference evidence="2 3" key="1">
    <citation type="journal article" date="2017" name="BMC Biol.">
        <title>Genomic innovations, transcriptional plasticity and gene loss underlying the evolution and divergence of two highly polyphagous and invasive Helicoverpa pest species.</title>
        <authorList>
            <person name="Pearce S.L."/>
            <person name="Clarke D.F."/>
            <person name="East P.D."/>
            <person name="Elfekih S."/>
            <person name="Gordon K.H."/>
            <person name="Jermiin L.S."/>
            <person name="McGaughran A."/>
            <person name="Oakeshott J.G."/>
            <person name="Papanikolaou A."/>
            <person name="Perera O.P."/>
            <person name="Rane R.V."/>
            <person name="Richards S."/>
            <person name="Tay W.T."/>
            <person name="Walsh T.K."/>
            <person name="Anderson A."/>
            <person name="Anderson C.J."/>
            <person name="Asgari S."/>
            <person name="Board P.G."/>
            <person name="Bretschneider A."/>
            <person name="Campbell P.M."/>
            <person name="Chertemps T."/>
            <person name="Christeller J.T."/>
            <person name="Coppin C.W."/>
            <person name="Downes S.J."/>
            <person name="Duan G."/>
            <person name="Farnsworth C.A."/>
            <person name="Good R.T."/>
            <person name="Han L.B."/>
            <person name="Han Y.C."/>
            <person name="Hatje K."/>
            <person name="Horne I."/>
            <person name="Huang Y.P."/>
            <person name="Hughes D.S."/>
            <person name="Jacquin-Joly E."/>
            <person name="James W."/>
            <person name="Jhangiani S."/>
            <person name="Kollmar M."/>
            <person name="Kuwar S.S."/>
            <person name="Li S."/>
            <person name="Liu N.Y."/>
            <person name="Maibeche M.T."/>
            <person name="Miller J.R."/>
            <person name="Montagne N."/>
            <person name="Perry T."/>
            <person name="Qu J."/>
            <person name="Song S.V."/>
            <person name="Sutton G.G."/>
            <person name="Vogel H."/>
            <person name="Walenz B.P."/>
            <person name="Xu W."/>
            <person name="Zhang H.J."/>
            <person name="Zou Z."/>
            <person name="Batterham P."/>
            <person name="Edwards O.R."/>
            <person name="Feyereisen R."/>
            <person name="Gibbs R.A."/>
            <person name="Heckel D.G."/>
            <person name="McGrath A."/>
            <person name="Robin C."/>
            <person name="Scherer S.E."/>
            <person name="Worley K.C."/>
            <person name="Wu Y.D."/>
        </authorList>
    </citation>
    <scope>NUCLEOTIDE SEQUENCE [LARGE SCALE GENOMIC DNA]</scope>
    <source>
        <strain evidence="2">Harm_GR_Male_#8</strain>
        <tissue evidence="2">Whole organism</tissue>
    </source>
</reference>
<feature type="compositionally biased region" description="Basic and acidic residues" evidence="1">
    <location>
        <begin position="49"/>
        <end position="58"/>
    </location>
</feature>
<proteinExistence type="predicted"/>
<feature type="compositionally biased region" description="Basic and acidic residues" evidence="1">
    <location>
        <begin position="110"/>
        <end position="122"/>
    </location>
</feature>
<protein>
    <submittedName>
        <fullName evidence="2">Uncharacterized protein</fullName>
    </submittedName>
</protein>
<feature type="compositionally biased region" description="Acidic residues" evidence="1">
    <location>
        <begin position="10"/>
        <end position="19"/>
    </location>
</feature>
<feature type="region of interest" description="Disordered" evidence="1">
    <location>
        <begin position="149"/>
        <end position="191"/>
    </location>
</feature>
<name>A0A2W1BJL3_HELAM</name>
<gene>
    <name evidence="2" type="primary">HaOG210187</name>
    <name evidence="2" type="ORF">B5X24_HaOG210187</name>
</gene>
<dbReference type="Proteomes" id="UP000249218">
    <property type="component" value="Unassembled WGS sequence"/>
</dbReference>
<keyword evidence="3" id="KW-1185">Reference proteome</keyword>
<feature type="compositionally biased region" description="Basic and acidic residues" evidence="1">
    <location>
        <begin position="84"/>
        <end position="93"/>
    </location>
</feature>
<dbReference type="AlphaFoldDB" id="A0A2W1BJL3"/>
<feature type="compositionally biased region" description="Polar residues" evidence="1">
    <location>
        <begin position="94"/>
        <end position="104"/>
    </location>
</feature>
<feature type="compositionally biased region" description="Basic residues" evidence="1">
    <location>
        <begin position="72"/>
        <end position="83"/>
    </location>
</feature>
<sequence>MVDNKPLSNMDEDRDDMGELLDLTPSSSESSYSTDESEFYPPQVPIVLELHDIKKDDQSPGPEENPVVTGSKLKKHKKKKKGNSAKDKRHSTESTDTVSDSGSIPPTAAEAKEEFYDAHESYHAIPENQGPLATAPTVAAVAVPRLQDISESSDISKAPPVVAAPTSAEEQTTPPATKKDSAITKPTSTQE</sequence>
<dbReference type="EMBL" id="KZ150134">
    <property type="protein sequence ID" value="PZC73016.1"/>
    <property type="molecule type" value="Genomic_DNA"/>
</dbReference>
<feature type="region of interest" description="Disordered" evidence="1">
    <location>
        <begin position="1"/>
        <end position="130"/>
    </location>
</feature>
<evidence type="ECO:0000313" key="3">
    <source>
        <dbReference type="Proteomes" id="UP000249218"/>
    </source>
</evidence>